<protein>
    <submittedName>
        <fullName evidence="2">Zinc-binding alcohol dehydrogenase family protein</fullName>
    </submittedName>
</protein>
<sequence>MKAVVLDSQHPDKIRLAAMNLPTLGVNEAKIKIHAAALNHRDQWCREGKYPNLTDAVVLGSDGAGVVIAVGNEVDSSWIGKEVIINPAIHWGNNSRVQDRNFRILGMPDHGTFAEYLHVDADRLHTKPEHLDFERAAALPLAGLTAYRALVYHGKVKKGDKVLITGYGGGVAQMAVQFAVAMGAEVYVNSGEKSKIDKAIAMGVKAGFDYQEASWPKQALDMSGGFDLIVDSAMGDTLSNLLDVVRPGGSIVFYGATLGNPSQLNARKVFWNQIRIQGSTMGSDQDFSDMLLFVNGKKIVPQIDSVRPLENALEAFEKMASGNQMGKLVLKV</sequence>
<dbReference type="SUPFAM" id="SSF50129">
    <property type="entry name" value="GroES-like"/>
    <property type="match status" value="1"/>
</dbReference>
<dbReference type="InterPro" id="IPR052711">
    <property type="entry name" value="Zinc_ADH-like"/>
</dbReference>
<dbReference type="Proteomes" id="UP001595818">
    <property type="component" value="Unassembled WGS sequence"/>
</dbReference>
<dbReference type="InterPro" id="IPR036291">
    <property type="entry name" value="NAD(P)-bd_dom_sf"/>
</dbReference>
<dbReference type="InterPro" id="IPR011032">
    <property type="entry name" value="GroES-like_sf"/>
</dbReference>
<dbReference type="Pfam" id="PF08240">
    <property type="entry name" value="ADH_N"/>
    <property type="match status" value="1"/>
</dbReference>
<evidence type="ECO:0000313" key="2">
    <source>
        <dbReference type="EMBL" id="MFC4872974.1"/>
    </source>
</evidence>
<dbReference type="Pfam" id="PF00107">
    <property type="entry name" value="ADH_zinc_N"/>
    <property type="match status" value="1"/>
</dbReference>
<dbReference type="Gene3D" id="3.90.180.10">
    <property type="entry name" value="Medium-chain alcohol dehydrogenases, catalytic domain"/>
    <property type="match status" value="1"/>
</dbReference>
<dbReference type="RefSeq" id="WP_377065556.1">
    <property type="nucleotide sequence ID" value="NZ_JBHSJJ010000008.1"/>
</dbReference>
<reference evidence="3" key="1">
    <citation type="journal article" date="2019" name="Int. J. Syst. Evol. Microbiol.">
        <title>The Global Catalogue of Microorganisms (GCM) 10K type strain sequencing project: providing services to taxonomists for standard genome sequencing and annotation.</title>
        <authorList>
            <consortium name="The Broad Institute Genomics Platform"/>
            <consortium name="The Broad Institute Genome Sequencing Center for Infectious Disease"/>
            <person name="Wu L."/>
            <person name="Ma J."/>
        </authorList>
    </citation>
    <scope>NUCLEOTIDE SEQUENCE [LARGE SCALE GENOMIC DNA]</scope>
    <source>
        <strain evidence="3">CGMCC 4.7466</strain>
    </source>
</reference>
<feature type="domain" description="Enoyl reductase (ER)" evidence="1">
    <location>
        <begin position="9"/>
        <end position="330"/>
    </location>
</feature>
<accession>A0ABV9T2T9</accession>
<dbReference type="PANTHER" id="PTHR45033">
    <property type="match status" value="1"/>
</dbReference>
<comment type="caution">
    <text evidence="2">The sequence shown here is derived from an EMBL/GenBank/DDBJ whole genome shotgun (WGS) entry which is preliminary data.</text>
</comment>
<dbReference type="InterPro" id="IPR013154">
    <property type="entry name" value="ADH-like_N"/>
</dbReference>
<dbReference type="EMBL" id="JBHSJJ010000008">
    <property type="protein sequence ID" value="MFC4872974.1"/>
    <property type="molecule type" value="Genomic_DNA"/>
</dbReference>
<evidence type="ECO:0000259" key="1">
    <source>
        <dbReference type="SMART" id="SM00829"/>
    </source>
</evidence>
<organism evidence="2 3">
    <name type="scientific">Negadavirga shengliensis</name>
    <dbReference type="NCBI Taxonomy" id="1389218"/>
    <lineage>
        <taxon>Bacteria</taxon>
        <taxon>Pseudomonadati</taxon>
        <taxon>Bacteroidota</taxon>
        <taxon>Cytophagia</taxon>
        <taxon>Cytophagales</taxon>
        <taxon>Cyclobacteriaceae</taxon>
        <taxon>Negadavirga</taxon>
    </lineage>
</organism>
<dbReference type="PANTHER" id="PTHR45033:SF3">
    <property type="entry name" value="DEHYDROGENASE, PUTATIVE (AFU_ORTHOLOGUE AFUA_2G13270)-RELATED"/>
    <property type="match status" value="1"/>
</dbReference>
<dbReference type="SMART" id="SM00829">
    <property type="entry name" value="PKS_ER"/>
    <property type="match status" value="1"/>
</dbReference>
<evidence type="ECO:0000313" key="3">
    <source>
        <dbReference type="Proteomes" id="UP001595818"/>
    </source>
</evidence>
<dbReference type="SUPFAM" id="SSF51735">
    <property type="entry name" value="NAD(P)-binding Rossmann-fold domains"/>
    <property type="match status" value="1"/>
</dbReference>
<proteinExistence type="predicted"/>
<gene>
    <name evidence="2" type="ORF">ACFPFU_14850</name>
</gene>
<keyword evidence="3" id="KW-1185">Reference proteome</keyword>
<dbReference type="InterPro" id="IPR013149">
    <property type="entry name" value="ADH-like_C"/>
</dbReference>
<dbReference type="InterPro" id="IPR020843">
    <property type="entry name" value="ER"/>
</dbReference>
<name>A0ABV9T2T9_9BACT</name>
<dbReference type="Gene3D" id="3.40.50.720">
    <property type="entry name" value="NAD(P)-binding Rossmann-like Domain"/>
    <property type="match status" value="1"/>
</dbReference>